<name>A0A3B5M3W7_9TELE</name>
<dbReference type="STRING" id="32473.ENSXCOP00000014664"/>
<dbReference type="Proteomes" id="UP000261380">
    <property type="component" value="Unplaced"/>
</dbReference>
<accession>A0A3B5M3W7</accession>
<evidence type="ECO:0000259" key="1">
    <source>
        <dbReference type="PROSITE" id="PS50238"/>
    </source>
</evidence>
<sequence>MGAGAMTICVSKTAVLVREDMKRMVQIPMLRSRAVAAQSTKVFGVSLLELREHGLVEDGVPLLVRRMVEHLSKHALHQEGLFRVNGNVRAVETLKLRLESGGDEAELLSESDLCTVSSLLKRYLRDLPEGLVGSTVQQKLIQHYEDRGGDVSWLVIRDFLQQLPDVHQNLLRYLCNFLTLVDKNHEENRMTAQNLATVFGPSVFQ</sequence>
<evidence type="ECO:0000313" key="2">
    <source>
        <dbReference type="Ensembl" id="ENSXCOP00000014664.1"/>
    </source>
</evidence>
<dbReference type="GeneTree" id="ENSGT00950000183033"/>
<dbReference type="Pfam" id="PF00620">
    <property type="entry name" value="RhoGAP"/>
    <property type="match status" value="1"/>
</dbReference>
<dbReference type="PANTHER" id="PTHR15904:SF18">
    <property type="entry name" value="PROTEIN FAM13A"/>
    <property type="match status" value="1"/>
</dbReference>
<dbReference type="InterPro" id="IPR039102">
    <property type="entry name" value="FAM13"/>
</dbReference>
<dbReference type="Ensembl" id="ENSXCOT00000014850.1">
    <property type="protein sequence ID" value="ENSXCOP00000014664.1"/>
    <property type="gene ID" value="ENSXCOG00000011132.1"/>
</dbReference>
<reference evidence="2" key="2">
    <citation type="submission" date="2025-09" db="UniProtKB">
        <authorList>
            <consortium name="Ensembl"/>
        </authorList>
    </citation>
    <scope>IDENTIFICATION</scope>
</reference>
<protein>
    <recommendedName>
        <fullName evidence="1">Rho-GAP domain-containing protein</fullName>
    </recommendedName>
</protein>
<dbReference type="SUPFAM" id="SSF48350">
    <property type="entry name" value="GTPase activation domain, GAP"/>
    <property type="match status" value="1"/>
</dbReference>
<evidence type="ECO:0000313" key="3">
    <source>
        <dbReference type="Proteomes" id="UP000261380"/>
    </source>
</evidence>
<reference evidence="2" key="1">
    <citation type="submission" date="2025-08" db="UniProtKB">
        <authorList>
            <consortium name="Ensembl"/>
        </authorList>
    </citation>
    <scope>IDENTIFICATION</scope>
</reference>
<dbReference type="PANTHER" id="PTHR15904">
    <property type="entry name" value="FAM13"/>
    <property type="match status" value="1"/>
</dbReference>
<dbReference type="InterPro" id="IPR000198">
    <property type="entry name" value="RhoGAP_dom"/>
</dbReference>
<proteinExistence type="predicted"/>
<dbReference type="AlphaFoldDB" id="A0A3B5M3W7"/>
<keyword evidence="3" id="KW-1185">Reference proteome</keyword>
<dbReference type="GO" id="GO:0007165">
    <property type="term" value="P:signal transduction"/>
    <property type="evidence" value="ECO:0007669"/>
    <property type="project" value="InterPro"/>
</dbReference>
<organism evidence="2 3">
    <name type="scientific">Xiphophorus couchianus</name>
    <name type="common">Monterrey platyfish</name>
    <dbReference type="NCBI Taxonomy" id="32473"/>
    <lineage>
        <taxon>Eukaryota</taxon>
        <taxon>Metazoa</taxon>
        <taxon>Chordata</taxon>
        <taxon>Craniata</taxon>
        <taxon>Vertebrata</taxon>
        <taxon>Euteleostomi</taxon>
        <taxon>Actinopterygii</taxon>
        <taxon>Neopterygii</taxon>
        <taxon>Teleostei</taxon>
        <taxon>Neoteleostei</taxon>
        <taxon>Acanthomorphata</taxon>
        <taxon>Ovalentaria</taxon>
        <taxon>Atherinomorphae</taxon>
        <taxon>Cyprinodontiformes</taxon>
        <taxon>Poeciliidae</taxon>
        <taxon>Poeciliinae</taxon>
        <taxon>Xiphophorus</taxon>
    </lineage>
</organism>
<feature type="domain" description="Rho-GAP" evidence="1">
    <location>
        <begin position="45"/>
        <end position="205"/>
    </location>
</feature>
<dbReference type="InterPro" id="IPR008936">
    <property type="entry name" value="Rho_GTPase_activation_prot"/>
</dbReference>
<dbReference type="SMART" id="SM00324">
    <property type="entry name" value="RhoGAP"/>
    <property type="match status" value="1"/>
</dbReference>
<dbReference type="PROSITE" id="PS50238">
    <property type="entry name" value="RHOGAP"/>
    <property type="match status" value="1"/>
</dbReference>
<dbReference type="Gene3D" id="1.10.555.10">
    <property type="entry name" value="Rho GTPase activation protein"/>
    <property type="match status" value="1"/>
</dbReference>